<evidence type="ECO:0000313" key="7">
    <source>
        <dbReference type="Proteomes" id="UP000024635"/>
    </source>
</evidence>
<keyword evidence="4" id="KW-0732">Signal</keyword>
<evidence type="ECO:0000256" key="2">
    <source>
        <dbReference type="ARBA" id="ARBA00022790"/>
    </source>
</evidence>
<evidence type="ECO:0000256" key="3">
    <source>
        <dbReference type="SAM" id="MobiDB-lite"/>
    </source>
</evidence>
<gene>
    <name evidence="6" type="primary">Acey_s0008.g279</name>
    <name evidence="6" type="ORF">Y032_0008g279</name>
</gene>
<name>A0A016VL41_9BILA</name>
<protein>
    <recommendedName>
        <fullName evidence="5">PCI domain-containing protein</fullName>
    </recommendedName>
</protein>
<accession>A0A016VL41</accession>
<dbReference type="Pfam" id="PF01399">
    <property type="entry name" value="PCI"/>
    <property type="match status" value="1"/>
</dbReference>
<evidence type="ECO:0000313" key="6">
    <source>
        <dbReference type="EMBL" id="EYC27996.1"/>
    </source>
</evidence>
<feature type="signal peptide" evidence="4">
    <location>
        <begin position="1"/>
        <end position="20"/>
    </location>
</feature>
<dbReference type="OrthoDB" id="10265275at2759"/>
<comment type="similarity">
    <text evidence="1">Belongs to the CSN7/EIF3M family. CSN7 subfamily.</text>
</comment>
<keyword evidence="7" id="KW-1185">Reference proteome</keyword>
<feature type="region of interest" description="Disordered" evidence="3">
    <location>
        <begin position="304"/>
        <end position="337"/>
    </location>
</feature>
<dbReference type="AlphaFoldDB" id="A0A016VL41"/>
<feature type="domain" description="PCI" evidence="5">
    <location>
        <begin position="61"/>
        <end position="239"/>
    </location>
</feature>
<dbReference type="PANTHER" id="PTHR15350:SF5">
    <property type="entry name" value="COP9 SIGNALOSOME COMPLEX SUBUNIT 7"/>
    <property type="match status" value="1"/>
</dbReference>
<dbReference type="GO" id="GO:0008180">
    <property type="term" value="C:COP9 signalosome"/>
    <property type="evidence" value="ECO:0007669"/>
    <property type="project" value="UniProtKB-KW"/>
</dbReference>
<dbReference type="SMART" id="SM00088">
    <property type="entry name" value="PINT"/>
    <property type="match status" value="1"/>
</dbReference>
<keyword evidence="2" id="KW-0736">Signalosome</keyword>
<feature type="compositionally biased region" description="Polar residues" evidence="3">
    <location>
        <begin position="306"/>
        <end position="319"/>
    </location>
</feature>
<evidence type="ECO:0000259" key="5">
    <source>
        <dbReference type="PROSITE" id="PS50250"/>
    </source>
</evidence>
<dbReference type="PANTHER" id="PTHR15350">
    <property type="entry name" value="COP9 SIGNALOSOME COMPLEX SUBUNIT 7/DENDRITIC CELL PROTEIN GA17"/>
    <property type="match status" value="1"/>
</dbReference>
<dbReference type="STRING" id="53326.A0A016VL41"/>
<reference evidence="7" key="1">
    <citation type="journal article" date="2015" name="Nat. Genet.">
        <title>The genome and transcriptome of the zoonotic hookworm Ancylostoma ceylanicum identify infection-specific gene families.</title>
        <authorList>
            <person name="Schwarz E.M."/>
            <person name="Hu Y."/>
            <person name="Antoshechkin I."/>
            <person name="Miller M.M."/>
            <person name="Sternberg P.W."/>
            <person name="Aroian R.V."/>
        </authorList>
    </citation>
    <scope>NUCLEOTIDE SEQUENCE</scope>
    <source>
        <strain evidence="7">HY135</strain>
    </source>
</reference>
<evidence type="ECO:0000256" key="1">
    <source>
        <dbReference type="ARBA" id="ARBA00008482"/>
    </source>
</evidence>
<feature type="chain" id="PRO_5001490279" description="PCI domain-containing protein" evidence="4">
    <location>
        <begin position="21"/>
        <end position="337"/>
    </location>
</feature>
<dbReference type="InterPro" id="IPR000717">
    <property type="entry name" value="PCI_dom"/>
</dbReference>
<dbReference type="Proteomes" id="UP000024635">
    <property type="component" value="Unassembled WGS sequence"/>
</dbReference>
<organism evidence="6 7">
    <name type="scientific">Ancylostoma ceylanicum</name>
    <dbReference type="NCBI Taxonomy" id="53326"/>
    <lineage>
        <taxon>Eukaryota</taxon>
        <taxon>Metazoa</taxon>
        <taxon>Ecdysozoa</taxon>
        <taxon>Nematoda</taxon>
        <taxon>Chromadorea</taxon>
        <taxon>Rhabditida</taxon>
        <taxon>Rhabditina</taxon>
        <taxon>Rhabditomorpha</taxon>
        <taxon>Strongyloidea</taxon>
        <taxon>Ancylostomatidae</taxon>
        <taxon>Ancylostomatinae</taxon>
        <taxon>Ancylostoma</taxon>
    </lineage>
</organism>
<proteinExistence type="inferred from homology"/>
<comment type="caution">
    <text evidence="6">The sequence shown here is derived from an EMBL/GenBank/DDBJ whole genome shotgun (WGS) entry which is preliminary data.</text>
</comment>
<dbReference type="EMBL" id="JARK01001344">
    <property type="protein sequence ID" value="EYC27996.1"/>
    <property type="molecule type" value="Genomic_DNA"/>
</dbReference>
<dbReference type="InterPro" id="IPR045237">
    <property type="entry name" value="COPS7/eIF3m"/>
</dbReference>
<sequence length="337" mass="36998">MVSSFLVYLFLNVLLSTLRCGYYAKPQVQSSKRQTNCAYGFLASRLQNRGGTFSTLSLRSCSLRIPRSGSAAMVPQDVPVDMAAVSAEALGTPERAIECAITNPRILNVSDMLAQHNIQALQQSNPTLYKTLEIFAYGTLKDLPQGVIMSFNCWFFSFIAFTVNLPPAALRKLQQLSLITLAANSTSNRQLPYADVMQYLGLSSVRELEDIVIDAIYNKLIKARLDSKGQFIEVDDWASRDTPASNIPAIVNVLTEFAQSATDVRQHTLADADRRDAQVTAERKRAQQAEADLIAARKALDESVMATMNSHDPATSSRAKASRSGRQRPGQTTPASK</sequence>
<dbReference type="PROSITE" id="PS50250">
    <property type="entry name" value="PCI"/>
    <property type="match status" value="1"/>
</dbReference>
<evidence type="ECO:0000256" key="4">
    <source>
        <dbReference type="SAM" id="SignalP"/>
    </source>
</evidence>